<gene>
    <name evidence="1" type="ORF">GCM10023262_12960</name>
</gene>
<reference evidence="2" key="1">
    <citation type="journal article" date="2019" name="Int. J. Syst. Evol. Microbiol.">
        <title>The Global Catalogue of Microorganisms (GCM) 10K type strain sequencing project: providing services to taxonomists for standard genome sequencing and annotation.</title>
        <authorList>
            <consortium name="The Broad Institute Genomics Platform"/>
            <consortium name="The Broad Institute Genome Sequencing Center for Infectious Disease"/>
            <person name="Wu L."/>
            <person name="Ma J."/>
        </authorList>
    </citation>
    <scope>NUCLEOTIDE SEQUENCE [LARGE SCALE GENOMIC DNA]</scope>
    <source>
        <strain evidence="2">JCM 17714</strain>
    </source>
</reference>
<sequence length="69" mass="7847">MNALFLTNCTKKDNDNVQIFKIIVPPQTLSFKMYTHPYCVIIDCARTGSKTKENISAKTIPPIKNDLIF</sequence>
<keyword evidence="2" id="KW-1185">Reference proteome</keyword>
<protein>
    <submittedName>
        <fullName evidence="1">Uncharacterized protein</fullName>
    </submittedName>
</protein>
<dbReference type="EMBL" id="BAABJA010000010">
    <property type="protein sequence ID" value="GAA4665434.1"/>
    <property type="molecule type" value="Genomic_DNA"/>
</dbReference>
<evidence type="ECO:0000313" key="1">
    <source>
        <dbReference type="EMBL" id="GAA4665434.1"/>
    </source>
</evidence>
<accession>A0ABP8VLU3</accession>
<name>A0ABP8VLU3_9HYPH</name>
<organism evidence="1 2">
    <name type="scientific">Bartonella pachyuromydis</name>
    <dbReference type="NCBI Taxonomy" id="931097"/>
    <lineage>
        <taxon>Bacteria</taxon>
        <taxon>Pseudomonadati</taxon>
        <taxon>Pseudomonadota</taxon>
        <taxon>Alphaproteobacteria</taxon>
        <taxon>Hyphomicrobiales</taxon>
        <taxon>Bartonellaceae</taxon>
        <taxon>Bartonella</taxon>
    </lineage>
</organism>
<dbReference type="Proteomes" id="UP001501699">
    <property type="component" value="Unassembled WGS sequence"/>
</dbReference>
<proteinExistence type="predicted"/>
<evidence type="ECO:0000313" key="2">
    <source>
        <dbReference type="Proteomes" id="UP001501699"/>
    </source>
</evidence>
<comment type="caution">
    <text evidence="1">The sequence shown here is derived from an EMBL/GenBank/DDBJ whole genome shotgun (WGS) entry which is preliminary data.</text>
</comment>